<keyword evidence="9 11" id="KW-0456">Lyase</keyword>
<dbReference type="HAMAP" id="MF_00133">
    <property type="entry name" value="Trp_synth_beta"/>
    <property type="match status" value="1"/>
</dbReference>
<sequence>MQTSYNVDEKGFYGEFGGAFIPEMLYPNVEELRQQYLKISAEDSFQKEFHFLLQEYVGRPTPLYYAERLSKQFNTKIYLKREDLCHTGAHKINNTIGQILLAKRLGKTRIIAETGAGQHGVATATVCALMGLECIVYMGEVDIERQAPNVARMKMLGAEVRPATSGSKTLKDATNEAIRDWISNPIDTFYIIGSVVGPHPYPDMVARFQSVISQEIKHQLLEKENRENPDYVIACVGGGSNAAGAFYHFLDDENVKLIAVEAAGKGIDTGESAATSVLGKIGIIHGSKTLLMQTQDGQITEPYSISAGLDYPGVGPMHANLYQTQRAEFIAITDEDAMQAGIDLAKTEGIIPAIETAHAFAVFHYKKFKPNDVVVVNLSGRGDKDLNTYINYFKL</sequence>
<evidence type="ECO:0000259" key="12">
    <source>
        <dbReference type="Pfam" id="PF00291"/>
    </source>
</evidence>
<dbReference type="EC" id="4.2.1.20" evidence="11"/>
<accession>A0ABU9N3G7</accession>
<dbReference type="InterPro" id="IPR023026">
    <property type="entry name" value="Trp_synth_beta/beta-like"/>
</dbReference>
<gene>
    <name evidence="11 13" type="primary">trpB</name>
    <name evidence="13" type="ORF">WFZ85_05905</name>
</gene>
<comment type="cofactor">
    <cofactor evidence="1 11">
        <name>pyridoxal 5'-phosphate</name>
        <dbReference type="ChEBI" id="CHEBI:597326"/>
    </cofactor>
</comment>
<dbReference type="InterPro" id="IPR036052">
    <property type="entry name" value="TrpB-like_PALP_sf"/>
</dbReference>
<evidence type="ECO:0000256" key="3">
    <source>
        <dbReference type="ARBA" id="ARBA00009982"/>
    </source>
</evidence>
<evidence type="ECO:0000256" key="8">
    <source>
        <dbReference type="ARBA" id="ARBA00023141"/>
    </source>
</evidence>
<comment type="subunit">
    <text evidence="4 11">Tetramer of two alpha and two beta chains.</text>
</comment>
<keyword evidence="7 11" id="KW-0663">Pyridoxal phosphate</keyword>
<dbReference type="Proteomes" id="UP001460072">
    <property type="component" value="Unassembled WGS sequence"/>
</dbReference>
<name>A0ABU9N3G7_9FLAO</name>
<comment type="catalytic activity">
    <reaction evidence="10 11">
        <text>(1S,2R)-1-C-(indol-3-yl)glycerol 3-phosphate + L-serine = D-glyceraldehyde 3-phosphate + L-tryptophan + H2O</text>
        <dbReference type="Rhea" id="RHEA:10532"/>
        <dbReference type="ChEBI" id="CHEBI:15377"/>
        <dbReference type="ChEBI" id="CHEBI:33384"/>
        <dbReference type="ChEBI" id="CHEBI:57912"/>
        <dbReference type="ChEBI" id="CHEBI:58866"/>
        <dbReference type="ChEBI" id="CHEBI:59776"/>
        <dbReference type="EC" id="4.2.1.20"/>
    </reaction>
</comment>
<evidence type="ECO:0000256" key="4">
    <source>
        <dbReference type="ARBA" id="ARBA00011270"/>
    </source>
</evidence>
<protein>
    <recommendedName>
        <fullName evidence="11">Tryptophan synthase beta chain</fullName>
        <ecNumber evidence="11">4.2.1.20</ecNumber>
    </recommendedName>
</protein>
<proteinExistence type="inferred from homology"/>
<dbReference type="InterPro" id="IPR006654">
    <property type="entry name" value="Trp_synth_beta"/>
</dbReference>
<evidence type="ECO:0000256" key="7">
    <source>
        <dbReference type="ARBA" id="ARBA00022898"/>
    </source>
</evidence>
<dbReference type="PANTHER" id="PTHR48077:SF3">
    <property type="entry name" value="TRYPTOPHAN SYNTHASE"/>
    <property type="match status" value="1"/>
</dbReference>
<dbReference type="InterPro" id="IPR006653">
    <property type="entry name" value="Trp_synth_b_CS"/>
</dbReference>
<dbReference type="InterPro" id="IPR001926">
    <property type="entry name" value="TrpB-like_PALP"/>
</dbReference>
<evidence type="ECO:0000256" key="9">
    <source>
        <dbReference type="ARBA" id="ARBA00023239"/>
    </source>
</evidence>
<keyword evidence="8 11" id="KW-0057">Aromatic amino acid biosynthesis</keyword>
<evidence type="ECO:0000256" key="2">
    <source>
        <dbReference type="ARBA" id="ARBA00004733"/>
    </source>
</evidence>
<dbReference type="GO" id="GO:0004834">
    <property type="term" value="F:tryptophan synthase activity"/>
    <property type="evidence" value="ECO:0007669"/>
    <property type="project" value="UniProtKB-EC"/>
</dbReference>
<dbReference type="PIRSF" id="PIRSF001413">
    <property type="entry name" value="Trp_syn_beta"/>
    <property type="match status" value="1"/>
</dbReference>
<evidence type="ECO:0000256" key="11">
    <source>
        <dbReference type="HAMAP-Rule" id="MF_00133"/>
    </source>
</evidence>
<keyword evidence="14" id="KW-1185">Reference proteome</keyword>
<reference evidence="13 14" key="1">
    <citation type="submission" date="2024-03" db="EMBL/GenBank/DDBJ databases">
        <title>Two novel species of the genus Flavobacterium exhibiting potentially degradation of complex polysaccharides.</title>
        <authorList>
            <person name="Lian X."/>
        </authorList>
    </citation>
    <scope>NUCLEOTIDE SEQUENCE [LARGE SCALE GENOMIC DNA]</scope>
    <source>
        <strain evidence="14">j3</strain>
    </source>
</reference>
<dbReference type="EMBL" id="JBCGDO010000005">
    <property type="protein sequence ID" value="MEM0542140.1"/>
    <property type="molecule type" value="Genomic_DNA"/>
</dbReference>
<comment type="caution">
    <text evidence="13">The sequence shown here is derived from an EMBL/GenBank/DDBJ whole genome shotgun (WGS) entry which is preliminary data.</text>
</comment>
<dbReference type="CDD" id="cd06446">
    <property type="entry name" value="Trp-synth_B"/>
    <property type="match status" value="1"/>
</dbReference>
<evidence type="ECO:0000256" key="6">
    <source>
        <dbReference type="ARBA" id="ARBA00022822"/>
    </source>
</evidence>
<evidence type="ECO:0000256" key="5">
    <source>
        <dbReference type="ARBA" id="ARBA00022605"/>
    </source>
</evidence>
<dbReference type="Pfam" id="PF00291">
    <property type="entry name" value="PALP"/>
    <property type="match status" value="1"/>
</dbReference>
<dbReference type="PANTHER" id="PTHR48077">
    <property type="entry name" value="TRYPTOPHAN SYNTHASE-RELATED"/>
    <property type="match status" value="1"/>
</dbReference>
<dbReference type="RefSeq" id="WP_342695364.1">
    <property type="nucleotide sequence ID" value="NZ_JBCGDO010000005.1"/>
</dbReference>
<feature type="modified residue" description="N6-(pyridoxal phosphate)lysine" evidence="11">
    <location>
        <position position="91"/>
    </location>
</feature>
<organism evidence="13 14">
    <name type="scientific">Flavobacterium aureirubrum</name>
    <dbReference type="NCBI Taxonomy" id="3133147"/>
    <lineage>
        <taxon>Bacteria</taxon>
        <taxon>Pseudomonadati</taxon>
        <taxon>Bacteroidota</taxon>
        <taxon>Flavobacteriia</taxon>
        <taxon>Flavobacteriales</taxon>
        <taxon>Flavobacteriaceae</taxon>
        <taxon>Flavobacterium</taxon>
    </lineage>
</organism>
<evidence type="ECO:0000256" key="10">
    <source>
        <dbReference type="ARBA" id="ARBA00049047"/>
    </source>
</evidence>
<dbReference type="Gene3D" id="3.40.50.1100">
    <property type="match status" value="2"/>
</dbReference>
<evidence type="ECO:0000256" key="1">
    <source>
        <dbReference type="ARBA" id="ARBA00001933"/>
    </source>
</evidence>
<evidence type="ECO:0000313" key="13">
    <source>
        <dbReference type="EMBL" id="MEM0542140.1"/>
    </source>
</evidence>
<keyword evidence="5 11" id="KW-0028">Amino-acid biosynthesis</keyword>
<feature type="domain" description="Tryptophan synthase beta chain-like PALP" evidence="12">
    <location>
        <begin position="58"/>
        <end position="380"/>
    </location>
</feature>
<evidence type="ECO:0000313" key="14">
    <source>
        <dbReference type="Proteomes" id="UP001460072"/>
    </source>
</evidence>
<comment type="similarity">
    <text evidence="3 11">Belongs to the TrpB family.</text>
</comment>
<keyword evidence="6 11" id="KW-0822">Tryptophan biosynthesis</keyword>
<dbReference type="SUPFAM" id="SSF53686">
    <property type="entry name" value="Tryptophan synthase beta subunit-like PLP-dependent enzymes"/>
    <property type="match status" value="1"/>
</dbReference>
<comment type="function">
    <text evidence="11">The beta subunit is responsible for the synthesis of L-tryptophan from indole and L-serine.</text>
</comment>
<dbReference type="PROSITE" id="PS00168">
    <property type="entry name" value="TRP_SYNTHASE_BETA"/>
    <property type="match status" value="1"/>
</dbReference>
<comment type="pathway">
    <text evidence="2 11">Amino-acid biosynthesis; L-tryptophan biosynthesis; L-tryptophan from chorismate: step 5/5.</text>
</comment>
<dbReference type="NCBIfam" id="TIGR00263">
    <property type="entry name" value="trpB"/>
    <property type="match status" value="1"/>
</dbReference>